<comment type="similarity">
    <text evidence="4">Belongs to the trans-sulfuration enzymes family.</text>
</comment>
<dbReference type="GO" id="GO:0030170">
    <property type="term" value="F:pyridoxal phosphate binding"/>
    <property type="evidence" value="ECO:0007669"/>
    <property type="project" value="InterPro"/>
</dbReference>
<keyword evidence="2 3" id="KW-0663">Pyridoxal phosphate</keyword>
<dbReference type="InterPro" id="IPR054542">
    <property type="entry name" value="Cys_met_metab_PP"/>
</dbReference>
<reference evidence="5 6" key="1">
    <citation type="submission" date="2015-03" db="EMBL/GenBank/DDBJ databases">
        <title>Genome assembly of Sandaracinus amylolyticus DSM 53668.</title>
        <authorList>
            <person name="Sharma G."/>
            <person name="Subramanian S."/>
        </authorList>
    </citation>
    <scope>NUCLEOTIDE SEQUENCE [LARGE SCALE GENOMIC DNA]</scope>
    <source>
        <strain evidence="5 6">DSM 53668</strain>
    </source>
</reference>
<name>A0A0F6W5R1_9BACT</name>
<evidence type="ECO:0000256" key="3">
    <source>
        <dbReference type="PIRSR" id="PIRSR001434-2"/>
    </source>
</evidence>
<feature type="modified residue" description="N6-(pyridoxal phosphate)lysine" evidence="3">
    <location>
        <position position="197"/>
    </location>
</feature>
<dbReference type="InterPro" id="IPR015422">
    <property type="entry name" value="PyrdxlP-dep_Trfase_small"/>
</dbReference>
<dbReference type="InterPro" id="IPR000277">
    <property type="entry name" value="Cys/Met-Metab_PyrdxlP-dep_enz"/>
</dbReference>
<dbReference type="STRING" id="927083.DB32_005266"/>
<dbReference type="CDD" id="cd00614">
    <property type="entry name" value="CGS_like"/>
    <property type="match status" value="1"/>
</dbReference>
<dbReference type="GO" id="GO:0003962">
    <property type="term" value="F:cystathionine gamma-synthase activity"/>
    <property type="evidence" value="ECO:0007669"/>
    <property type="project" value="InterPro"/>
</dbReference>
<dbReference type="KEGG" id="samy:DB32_005266"/>
<dbReference type="AlphaFoldDB" id="A0A0F6W5R1"/>
<dbReference type="EMBL" id="CP011125">
    <property type="protein sequence ID" value="AKF08117.1"/>
    <property type="molecule type" value="Genomic_DNA"/>
</dbReference>
<dbReference type="Gene3D" id="3.90.1150.10">
    <property type="entry name" value="Aspartate Aminotransferase, domain 1"/>
    <property type="match status" value="1"/>
</dbReference>
<dbReference type="Pfam" id="PF01053">
    <property type="entry name" value="Cys_Met_Meta_PP"/>
    <property type="match status" value="1"/>
</dbReference>
<dbReference type="Proteomes" id="UP000034883">
    <property type="component" value="Chromosome"/>
</dbReference>
<evidence type="ECO:0000256" key="1">
    <source>
        <dbReference type="ARBA" id="ARBA00001933"/>
    </source>
</evidence>
<evidence type="ECO:0000313" key="5">
    <source>
        <dbReference type="EMBL" id="AKF08117.1"/>
    </source>
</evidence>
<gene>
    <name evidence="5" type="ORF">DB32_005266</name>
</gene>
<dbReference type="Gene3D" id="3.40.640.10">
    <property type="entry name" value="Type I PLP-dependent aspartate aminotransferase-like (Major domain)"/>
    <property type="match status" value="1"/>
</dbReference>
<dbReference type="PROSITE" id="PS00868">
    <property type="entry name" value="CYS_MET_METAB_PP"/>
    <property type="match status" value="1"/>
</dbReference>
<dbReference type="PANTHER" id="PTHR43379:SF1">
    <property type="entry name" value="CYSTATHIONINE GAMMA-SYNTHASE 1, CHLOROPLASTIC-RELATED"/>
    <property type="match status" value="1"/>
</dbReference>
<dbReference type="FunFam" id="3.90.1150.10:FF:000033">
    <property type="entry name" value="Cystathionine gamma-synthase"/>
    <property type="match status" value="1"/>
</dbReference>
<dbReference type="InterPro" id="IPR015421">
    <property type="entry name" value="PyrdxlP-dep_Trfase_major"/>
</dbReference>
<proteinExistence type="inferred from homology"/>
<accession>A0A0F6W5R1</accession>
<comment type="cofactor">
    <cofactor evidence="1 4">
        <name>pyridoxal 5'-phosphate</name>
        <dbReference type="ChEBI" id="CHEBI:597326"/>
    </cofactor>
</comment>
<dbReference type="PANTHER" id="PTHR43379">
    <property type="entry name" value="CYSTATHIONINE GAMMA-SYNTHASE"/>
    <property type="match status" value="1"/>
</dbReference>
<evidence type="ECO:0000256" key="4">
    <source>
        <dbReference type="RuleBase" id="RU362118"/>
    </source>
</evidence>
<dbReference type="InterPro" id="IPR015424">
    <property type="entry name" value="PyrdxlP-dep_Trfase"/>
</dbReference>
<evidence type="ECO:0000256" key="2">
    <source>
        <dbReference type="ARBA" id="ARBA00022898"/>
    </source>
</evidence>
<dbReference type="SUPFAM" id="SSF53383">
    <property type="entry name" value="PLP-dependent transferases"/>
    <property type="match status" value="1"/>
</dbReference>
<dbReference type="GO" id="GO:0019346">
    <property type="term" value="P:transsulfuration"/>
    <property type="evidence" value="ECO:0007669"/>
    <property type="project" value="InterPro"/>
</dbReference>
<evidence type="ECO:0000313" key="6">
    <source>
        <dbReference type="Proteomes" id="UP000034883"/>
    </source>
</evidence>
<dbReference type="PIRSF" id="PIRSF001434">
    <property type="entry name" value="CGS"/>
    <property type="match status" value="1"/>
</dbReference>
<organism evidence="5 6">
    <name type="scientific">Sandaracinus amylolyticus</name>
    <dbReference type="NCBI Taxonomy" id="927083"/>
    <lineage>
        <taxon>Bacteria</taxon>
        <taxon>Pseudomonadati</taxon>
        <taxon>Myxococcota</taxon>
        <taxon>Polyangia</taxon>
        <taxon>Polyangiales</taxon>
        <taxon>Sandaracinaceae</taxon>
        <taxon>Sandaracinus</taxon>
    </lineage>
</organism>
<dbReference type="FunFam" id="3.40.640.10:FF:000046">
    <property type="entry name" value="Cystathionine gamma-lyase"/>
    <property type="match status" value="1"/>
</dbReference>
<dbReference type="InterPro" id="IPR044639">
    <property type="entry name" value="CGS1/2"/>
</dbReference>
<dbReference type="GO" id="GO:0009086">
    <property type="term" value="P:methionine biosynthetic process"/>
    <property type="evidence" value="ECO:0007669"/>
    <property type="project" value="InterPro"/>
</dbReference>
<keyword evidence="6" id="KW-1185">Reference proteome</keyword>
<sequence>MHGGEPRDRASDSLAEPIVQTATYTFASTSALVEYMEGKVEREEYGRYGNPTVRTLEQKMAALEGTDDAVAFSSGMSAVTTAILALVKSGSHVVLFSDCYRRTRQFVTSFLDRFGVTSTLVPPADVDAMQAALTPQTRLVISEAPTNPYNNVVDLRRVAAICRERRIRTMIDATFATPVNLRPAEHGIDLVVHSATKYLSGHNDVLAGVVAGPNGLVSLVRDLRHVLGGVLDPHAAYLVHRGIKTLAVRVKQQNASALALAQALEGHPRVRRVWYPGLASHPHHAVAKELMTGFGGVVTFAVKGDLASVGRFVDACRIPRIAPSLGGVESLIEQPALMSYFELSTEQREAVGISDDLVRYAVGIEDTDELVADVLRALDQTA</sequence>
<protein>
    <submittedName>
        <fullName evidence="5">Cystathionine gamma-synthase</fullName>
    </submittedName>
</protein>